<comment type="caution">
    <text evidence="3">The sequence shown here is derived from an EMBL/GenBank/DDBJ whole genome shotgun (WGS) entry which is preliminary data.</text>
</comment>
<feature type="compositionally biased region" description="Polar residues" evidence="1">
    <location>
        <begin position="672"/>
        <end position="685"/>
    </location>
</feature>
<feature type="domain" description="SHOCT" evidence="2">
    <location>
        <begin position="347"/>
        <end position="373"/>
    </location>
</feature>
<feature type="region of interest" description="Disordered" evidence="1">
    <location>
        <begin position="741"/>
        <end position="769"/>
    </location>
</feature>
<evidence type="ECO:0000259" key="2">
    <source>
        <dbReference type="Pfam" id="PF09851"/>
    </source>
</evidence>
<dbReference type="EMBL" id="PYSW02000023">
    <property type="protein sequence ID" value="KAG2382475.1"/>
    <property type="molecule type" value="Genomic_DNA"/>
</dbReference>
<proteinExistence type="predicted"/>
<feature type="compositionally biased region" description="Low complexity" evidence="1">
    <location>
        <begin position="492"/>
        <end position="557"/>
    </location>
</feature>
<dbReference type="InterPro" id="IPR018649">
    <property type="entry name" value="SHOCT"/>
</dbReference>
<feature type="domain" description="SHOCT" evidence="2">
    <location>
        <begin position="880"/>
        <end position="907"/>
    </location>
</feature>
<sequence>MSSTYSTESFYTTLEQKHNSVFFYLYGVVANSEKPFRVLVNDECVLKREQNTNGLIFAVEVEEPRAGGHHFIRTKVDCPLLRCGSGLTHHYERYNLSIGGFFFLIDCTGELLNESLENQSAVRVVQQRHDNFGSEFRNAKPANTETSKLLNQIASKTKNVIHSTLPPKDVEEKLLKLEQLYRKNILTKSEFEAKWRQLYPPPMDDEGLTEEQKELMTRLRGLVERGIVTQVEYDTKLNKLKQDNTLVTKNSVPVLSKEQSAMLEKLQSLFDKGILTNEEFEKKKQQIYQEAKSKQQELPITKQQEIKKESPQKSIISHSNSSQISFQEYSQQLQDLKNMMNETQRTQMTALDRFLNDGILNQEEYETKKKKVLSSLYFPTHWTHHKKILEMDMSVHEEEKKTSPVSSSSSDSSEQRISKLEKLTEKGILTPEMLESKKQQILEENRPVQDTEDLSHLSHDQQIKISKLKHLKKMGILTHEEFESQYQKVLLNSQSPSSPTTTSPTASPTTNVSSSSSNNNKLKSPTVSSSVSPTSNNSNHTSVKVSSPSKNPSSTLNTAVKSSFRVEEVNDEENKTRLSSPVYTAKESPRDIPKNIIIPKSSASSSSTTNNTNHHKKESHSSVSTPSKKLEKVEVKEVPSSPSTKMNNETIETSTQEMKAMTTKPTLDEIKSSSSSPQNELNPLSVQNTFSESTTLSTHPQTEEENAEIQEQLENLRLLVEMGVISEKDYLEKEERLLKGIHTPPSATASPTSTTKDSPIETTSNSNNTNTQIKQLEKLLNSGVISKDIFDQKVNKILGGNVSVTTPTTPTRNIVESPVEPKIQIPKKQEEKRNSSPIPQQESKHNGTTSNRDVLASPASHNNKANSVESPRQTNGSAEAELTKLKKLLNCGLITEEQYKLKEAKLLGNSSATTPTTAATTPEKVQPPTQIHETSTSSAQQLSNDNGSNKEEIDPVFGDLSSLNEEQKHQVTTLRQFLKEGLIDQEEFEEEVKQIIQSSH</sequence>
<feature type="region of interest" description="Disordered" evidence="1">
    <location>
        <begin position="664"/>
        <end position="685"/>
    </location>
</feature>
<feature type="domain" description="SHOCT" evidence="2">
    <location>
        <begin position="465"/>
        <end position="490"/>
    </location>
</feature>
<feature type="compositionally biased region" description="Polar residues" evidence="1">
    <location>
        <begin position="859"/>
        <end position="877"/>
    </location>
</feature>
<feature type="compositionally biased region" description="Polar residues" evidence="1">
    <location>
        <begin position="802"/>
        <end position="814"/>
    </location>
</feature>
<feature type="domain" description="SHOCT" evidence="2">
    <location>
        <begin position="972"/>
        <end position="995"/>
    </location>
</feature>
<dbReference type="Pfam" id="PF09851">
    <property type="entry name" value="SHOCT"/>
    <property type="match status" value="5"/>
</dbReference>
<dbReference type="GeneID" id="68097510"/>
<feature type="compositionally biased region" description="Basic and acidic residues" evidence="1">
    <location>
        <begin position="628"/>
        <end position="637"/>
    </location>
</feature>
<feature type="compositionally biased region" description="Basic and acidic residues" evidence="1">
    <location>
        <begin position="564"/>
        <end position="576"/>
    </location>
</feature>
<feature type="compositionally biased region" description="Low complexity" evidence="1">
    <location>
        <begin position="600"/>
        <end position="612"/>
    </location>
</feature>
<feature type="region of interest" description="Disordered" evidence="1">
    <location>
        <begin position="911"/>
        <end position="955"/>
    </location>
</feature>
<evidence type="ECO:0000313" key="3">
    <source>
        <dbReference type="EMBL" id="KAG2382475.1"/>
    </source>
</evidence>
<feature type="compositionally biased region" description="Basic and acidic residues" evidence="1">
    <location>
        <begin position="413"/>
        <end position="425"/>
    </location>
</feature>
<dbReference type="Proteomes" id="UP000816034">
    <property type="component" value="Unassembled WGS sequence"/>
</dbReference>
<feature type="region of interest" description="Disordered" evidence="1">
    <location>
        <begin position="800"/>
        <end position="878"/>
    </location>
</feature>
<feature type="compositionally biased region" description="Low complexity" evidence="1">
    <location>
        <begin position="743"/>
        <end position="755"/>
    </location>
</feature>
<reference evidence="3 4" key="1">
    <citation type="journal article" date="2018" name="BMC Genomics">
        <title>The genome of Naegleria lovaniensis, the basis for a comparative approach to unravel pathogenicity factors of the human pathogenic amoeba N. fowleri.</title>
        <authorList>
            <person name="Liechti N."/>
            <person name="Schurch N."/>
            <person name="Bruggmann R."/>
            <person name="Wittwer M."/>
        </authorList>
    </citation>
    <scope>NUCLEOTIDE SEQUENCE [LARGE SCALE GENOMIC DNA]</scope>
    <source>
        <strain evidence="3 4">ATCC 30569</strain>
    </source>
</reference>
<evidence type="ECO:0000313" key="4">
    <source>
        <dbReference type="Proteomes" id="UP000816034"/>
    </source>
</evidence>
<dbReference type="RefSeq" id="XP_044548154.1">
    <property type="nucleotide sequence ID" value="XM_044694763.1"/>
</dbReference>
<gene>
    <name evidence="3" type="ORF">C9374_005055</name>
</gene>
<feature type="compositionally biased region" description="Low complexity" evidence="1">
    <location>
        <begin position="912"/>
        <end position="922"/>
    </location>
</feature>
<keyword evidence="4" id="KW-1185">Reference proteome</keyword>
<dbReference type="AlphaFoldDB" id="A0AA88KKA7"/>
<feature type="region of interest" description="Disordered" evidence="1">
    <location>
        <begin position="395"/>
        <end position="432"/>
    </location>
</feature>
<feature type="region of interest" description="Disordered" evidence="1">
    <location>
        <begin position="491"/>
        <end position="647"/>
    </location>
</feature>
<feature type="domain" description="SHOCT" evidence="2">
    <location>
        <begin position="263"/>
        <end position="287"/>
    </location>
</feature>
<feature type="compositionally biased region" description="Low complexity" evidence="1">
    <location>
        <begin position="403"/>
        <end position="412"/>
    </location>
</feature>
<name>A0AA88KKA7_NAELO</name>
<feature type="compositionally biased region" description="Polar residues" evidence="1">
    <location>
        <begin position="927"/>
        <end position="947"/>
    </location>
</feature>
<organism evidence="3 4">
    <name type="scientific">Naegleria lovaniensis</name>
    <name type="common">Amoeba</name>
    <dbReference type="NCBI Taxonomy" id="51637"/>
    <lineage>
        <taxon>Eukaryota</taxon>
        <taxon>Discoba</taxon>
        <taxon>Heterolobosea</taxon>
        <taxon>Tetramitia</taxon>
        <taxon>Eutetramitia</taxon>
        <taxon>Vahlkampfiidae</taxon>
        <taxon>Naegleria</taxon>
    </lineage>
</organism>
<feature type="compositionally biased region" description="Polar residues" evidence="1">
    <location>
        <begin position="835"/>
        <end position="852"/>
    </location>
</feature>
<accession>A0AA88KKA7</accession>
<evidence type="ECO:0000256" key="1">
    <source>
        <dbReference type="SAM" id="MobiDB-lite"/>
    </source>
</evidence>
<protein>
    <recommendedName>
        <fullName evidence="2">SHOCT domain-containing protein</fullName>
    </recommendedName>
</protein>